<feature type="repeat" description="TPR" evidence="2">
    <location>
        <begin position="222"/>
        <end position="255"/>
    </location>
</feature>
<evidence type="ECO:0000313" key="5">
    <source>
        <dbReference type="Proteomes" id="UP000075604"/>
    </source>
</evidence>
<dbReference type="InterPro" id="IPR019734">
    <property type="entry name" value="TPR_rpt"/>
</dbReference>
<dbReference type="EMBL" id="JELX01000781">
    <property type="protein sequence ID" value="KYF61622.1"/>
    <property type="molecule type" value="Genomic_DNA"/>
</dbReference>
<dbReference type="PROSITE" id="PS51257">
    <property type="entry name" value="PROKAR_LIPOPROTEIN"/>
    <property type="match status" value="1"/>
</dbReference>
<dbReference type="SMART" id="SM00028">
    <property type="entry name" value="TPR"/>
    <property type="match status" value="2"/>
</dbReference>
<organism evidence="4 5">
    <name type="scientific">Sorangium cellulosum</name>
    <name type="common">Polyangium cellulosum</name>
    <dbReference type="NCBI Taxonomy" id="56"/>
    <lineage>
        <taxon>Bacteria</taxon>
        <taxon>Pseudomonadati</taxon>
        <taxon>Myxococcota</taxon>
        <taxon>Polyangia</taxon>
        <taxon>Polyangiales</taxon>
        <taxon>Polyangiaceae</taxon>
        <taxon>Sorangium</taxon>
    </lineage>
</organism>
<gene>
    <name evidence="4" type="ORF">BE04_43415</name>
</gene>
<keyword evidence="2" id="KW-0802">TPR repeat</keyword>
<evidence type="ECO:0000256" key="2">
    <source>
        <dbReference type="PROSITE-ProRule" id="PRU00339"/>
    </source>
</evidence>
<comment type="caution">
    <text evidence="4">The sequence shown here is derived from an EMBL/GenBank/DDBJ whole genome shotgun (WGS) entry which is preliminary data.</text>
</comment>
<protein>
    <recommendedName>
        <fullName evidence="3">Protein SirB1 N-terminal domain-containing protein</fullName>
    </recommendedName>
</protein>
<dbReference type="Pfam" id="PF13369">
    <property type="entry name" value="Transglut_core2"/>
    <property type="match status" value="1"/>
</dbReference>
<evidence type="ECO:0000256" key="1">
    <source>
        <dbReference type="ARBA" id="ARBA00007100"/>
    </source>
</evidence>
<dbReference type="AlphaFoldDB" id="A0A150Q0Z6"/>
<dbReference type="PROSITE" id="PS50005">
    <property type="entry name" value="TPR"/>
    <property type="match status" value="1"/>
</dbReference>
<accession>A0A150Q0Z6</accession>
<evidence type="ECO:0000313" key="4">
    <source>
        <dbReference type="EMBL" id="KYF61622.1"/>
    </source>
</evidence>
<proteinExistence type="inferred from homology"/>
<feature type="domain" description="Protein SirB1 N-terminal" evidence="3">
    <location>
        <begin position="48"/>
        <end position="151"/>
    </location>
</feature>
<dbReference type="Proteomes" id="UP000075604">
    <property type="component" value="Unassembled WGS sequence"/>
</dbReference>
<comment type="similarity">
    <text evidence="1">Belongs to the UPF0162 family.</text>
</comment>
<sequence length="284" mass="31226">MKRRSLLLLLASSGCWRVPRRELAFGRVLIGLARDVAFVDESQVNWSLTELSRLVDEAESALASSPQRSPATVLSELLFDRWSFVREVADTNLAFVCLPGVLERRRGSCVGLGTLFLALADALGYSASGVMMPGHFYVRVQEQGGARNVELLRAGEAMPDAWYGQRFPVPGGSAREYARPLSQSEVLGVVEYNVGNERRRQLRLTEARAAFIRATRVFPELSEAHASLGAVEQLLGNLESAEASYRRACNANPHLPGIEQNLSLLAAERRTATTPRACPRPPSY</sequence>
<dbReference type="InterPro" id="IPR032698">
    <property type="entry name" value="SirB1_N"/>
</dbReference>
<evidence type="ECO:0000259" key="3">
    <source>
        <dbReference type="Pfam" id="PF13369"/>
    </source>
</evidence>
<reference evidence="4 5" key="1">
    <citation type="submission" date="2014-02" db="EMBL/GenBank/DDBJ databases">
        <title>The small core and large imbalanced accessory genome model reveals a collaborative survival strategy of Sorangium cellulosum strains in nature.</title>
        <authorList>
            <person name="Han K."/>
            <person name="Peng R."/>
            <person name="Blom J."/>
            <person name="Li Y.-Z."/>
        </authorList>
    </citation>
    <scope>NUCLEOTIDE SEQUENCE [LARGE SCALE GENOMIC DNA]</scope>
    <source>
        <strain evidence="4 5">So0157-18</strain>
    </source>
</reference>
<dbReference type="Gene3D" id="1.25.40.10">
    <property type="entry name" value="Tetratricopeptide repeat domain"/>
    <property type="match status" value="1"/>
</dbReference>
<dbReference type="SUPFAM" id="SSF48452">
    <property type="entry name" value="TPR-like"/>
    <property type="match status" value="1"/>
</dbReference>
<dbReference type="InterPro" id="IPR011990">
    <property type="entry name" value="TPR-like_helical_dom_sf"/>
</dbReference>
<name>A0A150Q0Z6_SORCE</name>